<feature type="transmembrane region" description="Helical" evidence="2">
    <location>
        <begin position="20"/>
        <end position="39"/>
    </location>
</feature>
<protein>
    <submittedName>
        <fullName evidence="3">Na+/melibiose symporter-like transporter</fullName>
    </submittedName>
</protein>
<feature type="region of interest" description="Disordered" evidence="1">
    <location>
        <begin position="70"/>
        <end position="96"/>
    </location>
</feature>
<organism evidence="3 4">
    <name type="scientific">Streptosporangium album</name>
    <dbReference type="NCBI Taxonomy" id="47479"/>
    <lineage>
        <taxon>Bacteria</taxon>
        <taxon>Bacillati</taxon>
        <taxon>Actinomycetota</taxon>
        <taxon>Actinomycetes</taxon>
        <taxon>Streptosporangiales</taxon>
        <taxon>Streptosporangiaceae</taxon>
        <taxon>Streptosporangium</taxon>
    </lineage>
</organism>
<keyword evidence="2" id="KW-0812">Transmembrane</keyword>
<dbReference type="Pfam" id="PF10745">
    <property type="entry name" value="DUF2530"/>
    <property type="match status" value="1"/>
</dbReference>
<name>A0A7W7W8P6_9ACTN</name>
<evidence type="ECO:0000313" key="3">
    <source>
        <dbReference type="EMBL" id="MBB4938011.1"/>
    </source>
</evidence>
<keyword evidence="2" id="KW-0472">Membrane</keyword>
<dbReference type="EMBL" id="JACHJU010000001">
    <property type="protein sequence ID" value="MBB4938011.1"/>
    <property type="molecule type" value="Genomic_DNA"/>
</dbReference>
<reference evidence="3 4" key="1">
    <citation type="submission" date="2020-08" db="EMBL/GenBank/DDBJ databases">
        <title>Sequencing the genomes of 1000 actinobacteria strains.</title>
        <authorList>
            <person name="Klenk H.-P."/>
        </authorList>
    </citation>
    <scope>NUCLEOTIDE SEQUENCE [LARGE SCALE GENOMIC DNA]</scope>
    <source>
        <strain evidence="3 4">DSM 43023</strain>
    </source>
</reference>
<evidence type="ECO:0000313" key="4">
    <source>
        <dbReference type="Proteomes" id="UP000534286"/>
    </source>
</evidence>
<feature type="transmembrane region" description="Helical" evidence="2">
    <location>
        <begin position="45"/>
        <end position="64"/>
    </location>
</feature>
<accession>A0A7W7W8P6</accession>
<sequence>MNQPRRPELRPLKTNDTATILAGTGLWVVALLVLLIVQPDAGHQWWIWTCVSGICGGFFGLWYVRRRDRRGPPPAPEEQIEPATAIPPISPTPPAP</sequence>
<keyword evidence="2" id="KW-1133">Transmembrane helix</keyword>
<gene>
    <name evidence="3" type="ORF">FHR32_002316</name>
</gene>
<dbReference type="InterPro" id="IPR019681">
    <property type="entry name" value="DUF2530"/>
</dbReference>
<dbReference type="RefSeq" id="WP_184754283.1">
    <property type="nucleotide sequence ID" value="NZ_BAABEK010000014.1"/>
</dbReference>
<evidence type="ECO:0000256" key="1">
    <source>
        <dbReference type="SAM" id="MobiDB-lite"/>
    </source>
</evidence>
<dbReference type="Proteomes" id="UP000534286">
    <property type="component" value="Unassembled WGS sequence"/>
</dbReference>
<proteinExistence type="predicted"/>
<evidence type="ECO:0000256" key="2">
    <source>
        <dbReference type="SAM" id="Phobius"/>
    </source>
</evidence>
<keyword evidence="4" id="KW-1185">Reference proteome</keyword>
<dbReference type="AlphaFoldDB" id="A0A7W7W8P6"/>
<comment type="caution">
    <text evidence="3">The sequence shown here is derived from an EMBL/GenBank/DDBJ whole genome shotgun (WGS) entry which is preliminary data.</text>
</comment>